<dbReference type="AlphaFoldDB" id="I7BHQ9"/>
<dbReference type="PATRIC" id="fig|1196325.3.peg.5477"/>
<dbReference type="HOGENOM" id="CLU_3295224_0_0_6"/>
<accession>I7BHQ9</accession>
<dbReference type="Gene3D" id="1.20.58.1000">
    <property type="entry name" value="Metal-sensitive repressor, helix protomer"/>
    <property type="match status" value="1"/>
</dbReference>
<dbReference type="EMBL" id="CP003734">
    <property type="protein sequence ID" value="AFO51338.1"/>
    <property type="molecule type" value="Genomic_DNA"/>
</dbReference>
<dbReference type="KEGG" id="ppx:T1E_5517"/>
<dbReference type="Proteomes" id="UP000006503">
    <property type="component" value="Chromosome"/>
</dbReference>
<organism evidence="1 2">
    <name type="scientific">Pseudomonas putida (strain DOT-T1E)</name>
    <dbReference type="NCBI Taxonomy" id="1196325"/>
    <lineage>
        <taxon>Bacteria</taxon>
        <taxon>Pseudomonadati</taxon>
        <taxon>Pseudomonadota</taxon>
        <taxon>Gammaproteobacteria</taxon>
        <taxon>Pseudomonadales</taxon>
        <taxon>Pseudomonadaceae</taxon>
        <taxon>Pseudomonas</taxon>
    </lineage>
</organism>
<gene>
    <name evidence="1" type="ordered locus">T1E_5517</name>
</gene>
<evidence type="ECO:0000313" key="2">
    <source>
        <dbReference type="Proteomes" id="UP000006503"/>
    </source>
</evidence>
<sequence>MAGVLESHLREQFISGSEDGGAARDGAIEEVVTLVRTYLK</sequence>
<protein>
    <submittedName>
        <fullName evidence="1">Uncharacterized protein</fullName>
    </submittedName>
</protein>
<evidence type="ECO:0000313" key="1">
    <source>
        <dbReference type="EMBL" id="AFO51338.1"/>
    </source>
</evidence>
<proteinExistence type="predicted"/>
<reference evidence="2" key="1">
    <citation type="journal article" date="2013" name="Microb. Biotechnol.">
        <title>Metabolic potential of the organic-solvent tolerant Pseudomonas putida DOT-T1E deduced from its annotated genome.</title>
        <authorList>
            <person name="Udaondo Z."/>
            <person name="Molina L."/>
            <person name="Daniels C."/>
            <person name="Gomez M.J."/>
            <person name="Molina-Henares M.A."/>
            <person name="Matilla M.A."/>
            <person name="Roca A."/>
            <person name="Fernandez M."/>
            <person name="Duque E."/>
            <person name="Segura A."/>
            <person name="Ramos J.L."/>
        </authorList>
    </citation>
    <scope>NUCLEOTIDE SEQUENCE [LARGE SCALE GENOMIC DNA]</scope>
    <source>
        <strain evidence="2">DOT-T1E</strain>
    </source>
</reference>
<name>I7BHQ9_PSEPT</name>
<dbReference type="InterPro" id="IPR038390">
    <property type="entry name" value="Metal_Tscrpt_repr_sf"/>
</dbReference>